<protein>
    <recommendedName>
        <fullName evidence="5">Ferritin</fullName>
    </recommendedName>
</protein>
<keyword evidence="8" id="KW-1185">Reference proteome</keyword>
<evidence type="ECO:0000313" key="8">
    <source>
        <dbReference type="Proteomes" id="UP001145742"/>
    </source>
</evidence>
<gene>
    <name evidence="7" type="ORF">WISP_96035</name>
</gene>
<sequence length="443" mass="49543">MKAESKAISSSSTSCIIFFLRGIKSGKSLIIWNSAVKLHFAFGSWVEPDWVHNSEGVVAADFNKIWKCRTTLQRVSALPDKEFGDTKTGADVVMRNLKVTDVFPTSETYQSSWSQWNKGKDEAIFSMNDTATRDTATKGKGRSIAAQYTPSQGVFQDTAKECTLMDREAKECSCHQYVNSQKVQDCTGTAAESVTTVKGDTGCFANKNANERKKMFDSRKGKQLKTKGQYFEQSHVALPNISKFFLHQALEERKAAEALMKYQQERGGHYCSKTIQKPNCDYAVGLMKALELAMVQWKTMLRYFEELYALSIENADPHSASTMKKQFIGPKVQKIKLMGDLLTNARRLDCSQDGRNSLGDYFMDRLQKEFRTSIEPECSDHCSPCPPLQQCTGAAEGLKRPQRESSQHRNGIGPIYATIHCTTMLPQCNNGTGAKVKQGREGL</sequence>
<comment type="caution">
    <text evidence="7">The sequence shown here is derived from an EMBL/GenBank/DDBJ whole genome shotgun (WGS) entry which is preliminary data.</text>
</comment>
<dbReference type="PANTHER" id="PTHR11431:SF23">
    <property type="entry name" value="FERRITIN"/>
    <property type="match status" value="1"/>
</dbReference>
<evidence type="ECO:0000256" key="5">
    <source>
        <dbReference type="RuleBase" id="RU361145"/>
    </source>
</evidence>
<dbReference type="InterPro" id="IPR012347">
    <property type="entry name" value="Ferritin-like"/>
</dbReference>
<comment type="function">
    <text evidence="5">Stores iron in a soluble, non-toxic, readily available form. Important for iron homeostasis. Iron is taken up in the ferrous form and deposited as ferric hydroxides after oxidation.</text>
</comment>
<evidence type="ECO:0000259" key="6">
    <source>
        <dbReference type="PROSITE" id="PS50905"/>
    </source>
</evidence>
<evidence type="ECO:0000256" key="1">
    <source>
        <dbReference type="ARBA" id="ARBA00007513"/>
    </source>
</evidence>
<dbReference type="InterPro" id="IPR001519">
    <property type="entry name" value="Ferritin"/>
</dbReference>
<evidence type="ECO:0000256" key="2">
    <source>
        <dbReference type="ARBA" id="ARBA00022434"/>
    </source>
</evidence>
<organism evidence="7 8">
    <name type="scientific">Willisornis vidua</name>
    <name type="common">Xingu scale-backed antbird</name>
    <dbReference type="NCBI Taxonomy" id="1566151"/>
    <lineage>
        <taxon>Eukaryota</taxon>
        <taxon>Metazoa</taxon>
        <taxon>Chordata</taxon>
        <taxon>Craniata</taxon>
        <taxon>Vertebrata</taxon>
        <taxon>Euteleostomi</taxon>
        <taxon>Archelosauria</taxon>
        <taxon>Archosauria</taxon>
        <taxon>Dinosauria</taxon>
        <taxon>Saurischia</taxon>
        <taxon>Theropoda</taxon>
        <taxon>Coelurosauria</taxon>
        <taxon>Aves</taxon>
        <taxon>Neognathae</taxon>
        <taxon>Neoaves</taxon>
        <taxon>Telluraves</taxon>
        <taxon>Australaves</taxon>
        <taxon>Passeriformes</taxon>
        <taxon>Thamnophilidae</taxon>
        <taxon>Willisornis</taxon>
    </lineage>
</organism>
<reference evidence="7" key="1">
    <citation type="submission" date="2019-10" db="EMBL/GenBank/DDBJ databases">
        <authorList>
            <person name="Soares A.E.R."/>
            <person name="Aleixo A."/>
            <person name="Schneider P."/>
            <person name="Miyaki C.Y."/>
            <person name="Schneider M.P."/>
            <person name="Mello C."/>
            <person name="Vasconcelos A.T.R."/>
        </authorList>
    </citation>
    <scope>NUCLEOTIDE SEQUENCE</scope>
    <source>
        <tissue evidence="7">Muscle</tissue>
    </source>
</reference>
<dbReference type="InterPro" id="IPR009040">
    <property type="entry name" value="Ferritin-like_diiron"/>
</dbReference>
<dbReference type="PANTHER" id="PTHR11431">
    <property type="entry name" value="FERRITIN"/>
    <property type="match status" value="1"/>
</dbReference>
<dbReference type="Gene3D" id="1.20.1260.10">
    <property type="match status" value="1"/>
</dbReference>
<comment type="similarity">
    <text evidence="1 5">Belongs to the ferritin family.</text>
</comment>
<dbReference type="InterPro" id="IPR009078">
    <property type="entry name" value="Ferritin-like_SF"/>
</dbReference>
<dbReference type="Proteomes" id="UP001145742">
    <property type="component" value="Unassembled WGS sequence"/>
</dbReference>
<feature type="domain" description="Ferritin-like diiron" evidence="6">
    <location>
        <begin position="200"/>
        <end position="349"/>
    </location>
</feature>
<dbReference type="InterPro" id="IPR008331">
    <property type="entry name" value="Ferritin_DPS_dom"/>
</dbReference>
<evidence type="ECO:0000313" key="7">
    <source>
        <dbReference type="EMBL" id="KAJ7412488.1"/>
    </source>
</evidence>
<dbReference type="CDD" id="cd01056">
    <property type="entry name" value="Euk_Ferritin"/>
    <property type="match status" value="1"/>
</dbReference>
<evidence type="ECO:0000256" key="3">
    <source>
        <dbReference type="ARBA" id="ARBA00022723"/>
    </source>
</evidence>
<keyword evidence="2 5" id="KW-0409">Iron storage</keyword>
<proteinExistence type="inferred from homology"/>
<accession>A0ABQ9CZQ0</accession>
<dbReference type="EMBL" id="WHWB01034238">
    <property type="protein sequence ID" value="KAJ7412488.1"/>
    <property type="molecule type" value="Genomic_DNA"/>
</dbReference>
<evidence type="ECO:0000256" key="4">
    <source>
        <dbReference type="ARBA" id="ARBA00023004"/>
    </source>
</evidence>
<keyword evidence="3 5" id="KW-0479">Metal-binding</keyword>
<dbReference type="SUPFAM" id="SSF47240">
    <property type="entry name" value="Ferritin-like"/>
    <property type="match status" value="1"/>
</dbReference>
<dbReference type="Pfam" id="PF00210">
    <property type="entry name" value="Ferritin"/>
    <property type="match status" value="1"/>
</dbReference>
<dbReference type="PROSITE" id="PS50905">
    <property type="entry name" value="FERRITIN_LIKE"/>
    <property type="match status" value="1"/>
</dbReference>
<keyword evidence="4 5" id="KW-0408">Iron</keyword>
<name>A0ABQ9CZQ0_9PASS</name>